<dbReference type="InterPro" id="IPR025388">
    <property type="entry name" value="Alginate_export_dom"/>
</dbReference>
<dbReference type="AlphaFoldDB" id="B9TB08"/>
<dbReference type="EMBL" id="EQ976099">
    <property type="protein sequence ID" value="EEF26954.1"/>
    <property type="molecule type" value="Genomic_DNA"/>
</dbReference>
<feature type="non-terminal residue" evidence="2">
    <location>
        <position position="492"/>
    </location>
</feature>
<evidence type="ECO:0000259" key="1">
    <source>
        <dbReference type="Pfam" id="PF13372"/>
    </source>
</evidence>
<evidence type="ECO:0000313" key="3">
    <source>
        <dbReference type="Proteomes" id="UP000008311"/>
    </source>
</evidence>
<protein>
    <recommendedName>
        <fullName evidence="1">Alginate export domain-containing protein</fullName>
    </recommendedName>
</protein>
<gene>
    <name evidence="2" type="ORF">RCOM_0043420</name>
</gene>
<dbReference type="Pfam" id="PF13372">
    <property type="entry name" value="Alginate_exp"/>
    <property type="match status" value="1"/>
</dbReference>
<reference evidence="3" key="1">
    <citation type="journal article" date="2010" name="Nat. Biotechnol.">
        <title>Draft genome sequence of the oilseed species Ricinus communis.</title>
        <authorList>
            <person name="Chan A.P."/>
            <person name="Crabtree J."/>
            <person name="Zhao Q."/>
            <person name="Lorenzi H."/>
            <person name="Orvis J."/>
            <person name="Puiu D."/>
            <person name="Melake-Berhan A."/>
            <person name="Jones K.M."/>
            <person name="Redman J."/>
            <person name="Chen G."/>
            <person name="Cahoon E.B."/>
            <person name="Gedil M."/>
            <person name="Stanke M."/>
            <person name="Haas B.J."/>
            <person name="Wortman J.R."/>
            <person name="Fraser-Liggett C.M."/>
            <person name="Ravel J."/>
            <person name="Rabinowicz P.D."/>
        </authorList>
    </citation>
    <scope>NUCLEOTIDE SEQUENCE [LARGE SCALE GENOMIC DNA]</scope>
    <source>
        <strain evidence="3">cv. Hale</strain>
    </source>
</reference>
<feature type="domain" description="Alginate export" evidence="1">
    <location>
        <begin position="17"/>
        <end position="473"/>
    </location>
</feature>
<accession>B9TB08</accession>
<evidence type="ECO:0000313" key="2">
    <source>
        <dbReference type="EMBL" id="EEF26954.1"/>
    </source>
</evidence>
<name>B9TB08_RICCO</name>
<feature type="non-terminal residue" evidence="2">
    <location>
        <position position="1"/>
    </location>
</feature>
<keyword evidence="3" id="KW-1185">Reference proteome</keyword>
<dbReference type="InParanoid" id="B9TB08"/>
<organism evidence="2 3">
    <name type="scientific">Ricinus communis</name>
    <name type="common">Castor bean</name>
    <dbReference type="NCBI Taxonomy" id="3988"/>
    <lineage>
        <taxon>Eukaryota</taxon>
        <taxon>Viridiplantae</taxon>
        <taxon>Streptophyta</taxon>
        <taxon>Embryophyta</taxon>
        <taxon>Tracheophyta</taxon>
        <taxon>Spermatophyta</taxon>
        <taxon>Magnoliopsida</taxon>
        <taxon>eudicotyledons</taxon>
        <taxon>Gunneridae</taxon>
        <taxon>Pentapetalae</taxon>
        <taxon>rosids</taxon>
        <taxon>fabids</taxon>
        <taxon>Malpighiales</taxon>
        <taxon>Euphorbiaceae</taxon>
        <taxon>Acalyphoideae</taxon>
        <taxon>Acalypheae</taxon>
        <taxon>Ricinus</taxon>
    </lineage>
</organism>
<dbReference type="Proteomes" id="UP000008311">
    <property type="component" value="Unassembled WGS sequence"/>
</dbReference>
<proteinExistence type="predicted"/>
<sequence length="492" mass="56793">ANKTWLKDYDTFADVDWLDIGFEHRARFESRQNDFRRARENIDEPLLLRTRAFVGLKNILDPFRFAVEVQDSRRNHSDYNSSTDRRLSSDPRDINHADFLQAYLELYFKESIFGKDDLGNNRPFWVRGGRLAWEDLDRRLIARNEWRNTTNTFQGIRANIGEKKNDWQLEAFAVQPVQRFASELDQVDHAQKFYGLVGDWRRWSEYVTIQPYYFYLKQDGDKVKYDGNGSAYSDRSVSPSPLAYTAIQEARAQVDREINTAGIRVFGVIPGTQWDYDAAYNKQWGHVQRFIGTTVAAGRYINVDHDAYAYNAEVGYTFNKHAWKPRFSASYGVASGDHVSGGNTNTDTSDNQGFDRLFGFARPWSNNDYVQMNNIRAAKVRVEFDPKVPFLDNVKVDTGFSWYRLDDATDRWAAGNNLQDATGRSGSDLGKEYDLRVRFPLNQYASLNLGYAHFWAGDFVQDAVSASANNRTAFDQNRSDSSDFFYTELTLL</sequence>